<comment type="similarity">
    <text evidence="2 5">Belongs to the TonB-dependent receptor family.</text>
</comment>
<evidence type="ECO:0000313" key="10">
    <source>
        <dbReference type="Proteomes" id="UP000294829"/>
    </source>
</evidence>
<evidence type="ECO:0000256" key="6">
    <source>
        <dbReference type="SAM" id="SignalP"/>
    </source>
</evidence>
<evidence type="ECO:0000259" key="7">
    <source>
        <dbReference type="Pfam" id="PF00593"/>
    </source>
</evidence>
<dbReference type="RefSeq" id="WP_133326256.1">
    <property type="nucleotide sequence ID" value="NZ_SMYL01000002.1"/>
</dbReference>
<dbReference type="SUPFAM" id="SSF56935">
    <property type="entry name" value="Porins"/>
    <property type="match status" value="1"/>
</dbReference>
<dbReference type="OrthoDB" id="8727862at2"/>
<keyword evidence="5" id="KW-0798">TonB box</keyword>
<dbReference type="InterPro" id="IPR036942">
    <property type="entry name" value="Beta-barrel_TonB_sf"/>
</dbReference>
<dbReference type="InterPro" id="IPR010104">
    <property type="entry name" value="TonB_rcpt_bac"/>
</dbReference>
<dbReference type="InterPro" id="IPR012910">
    <property type="entry name" value="Plug_dom"/>
</dbReference>
<organism evidence="9 10">
    <name type="scientific">Sapientia aquatica</name>
    <dbReference type="NCBI Taxonomy" id="1549640"/>
    <lineage>
        <taxon>Bacteria</taxon>
        <taxon>Pseudomonadati</taxon>
        <taxon>Pseudomonadota</taxon>
        <taxon>Betaproteobacteria</taxon>
        <taxon>Burkholderiales</taxon>
        <taxon>Oxalobacteraceae</taxon>
        <taxon>Sapientia</taxon>
    </lineage>
</organism>
<keyword evidence="6" id="KW-0732">Signal</keyword>
<dbReference type="EMBL" id="SMYL01000002">
    <property type="protein sequence ID" value="TDK67220.1"/>
    <property type="molecule type" value="Genomic_DNA"/>
</dbReference>
<evidence type="ECO:0000256" key="2">
    <source>
        <dbReference type="ARBA" id="ARBA00009810"/>
    </source>
</evidence>
<dbReference type="Proteomes" id="UP000294829">
    <property type="component" value="Unassembled WGS sequence"/>
</dbReference>
<dbReference type="Gene3D" id="2.170.130.10">
    <property type="entry name" value="TonB-dependent receptor, plug domain"/>
    <property type="match status" value="1"/>
</dbReference>
<dbReference type="Pfam" id="PF07715">
    <property type="entry name" value="Plug"/>
    <property type="match status" value="1"/>
</dbReference>
<proteinExistence type="inferred from homology"/>
<evidence type="ECO:0000313" key="9">
    <source>
        <dbReference type="EMBL" id="TDK67220.1"/>
    </source>
</evidence>
<keyword evidence="10" id="KW-1185">Reference proteome</keyword>
<feature type="signal peptide" evidence="6">
    <location>
        <begin position="1"/>
        <end position="29"/>
    </location>
</feature>
<keyword evidence="4" id="KW-0998">Cell outer membrane</keyword>
<keyword evidence="3 5" id="KW-0472">Membrane</keyword>
<dbReference type="Gene3D" id="2.40.170.20">
    <property type="entry name" value="TonB-dependent receptor, beta-barrel domain"/>
    <property type="match status" value="1"/>
</dbReference>
<gene>
    <name evidence="9" type="ORF">E2I14_05515</name>
</gene>
<dbReference type="Pfam" id="PF00593">
    <property type="entry name" value="TonB_dep_Rec_b-barrel"/>
    <property type="match status" value="1"/>
</dbReference>
<feature type="domain" description="TonB-dependent receptor-like beta-barrel" evidence="7">
    <location>
        <begin position="439"/>
        <end position="863"/>
    </location>
</feature>
<evidence type="ECO:0000256" key="4">
    <source>
        <dbReference type="ARBA" id="ARBA00023237"/>
    </source>
</evidence>
<evidence type="ECO:0000256" key="5">
    <source>
        <dbReference type="RuleBase" id="RU003357"/>
    </source>
</evidence>
<keyword evidence="9" id="KW-0675">Receptor</keyword>
<dbReference type="InterPro" id="IPR000531">
    <property type="entry name" value="Beta-barrel_TonB"/>
</dbReference>
<evidence type="ECO:0000256" key="3">
    <source>
        <dbReference type="ARBA" id="ARBA00023136"/>
    </source>
</evidence>
<name>A0A4R5W3F1_9BURK</name>
<comment type="caution">
    <text evidence="9">The sequence shown here is derived from an EMBL/GenBank/DDBJ whole genome shotgun (WGS) entry which is preliminary data.</text>
</comment>
<protein>
    <submittedName>
        <fullName evidence="9">TonB-dependent receptor</fullName>
    </submittedName>
</protein>
<dbReference type="GO" id="GO:0009279">
    <property type="term" value="C:cell outer membrane"/>
    <property type="evidence" value="ECO:0007669"/>
    <property type="project" value="UniProtKB-SubCell"/>
</dbReference>
<dbReference type="PANTHER" id="PTHR40980">
    <property type="entry name" value="PLUG DOMAIN-CONTAINING PROTEIN"/>
    <property type="match status" value="1"/>
</dbReference>
<comment type="subcellular location">
    <subcellularLocation>
        <location evidence="1 5">Cell outer membrane</location>
    </subcellularLocation>
</comment>
<feature type="chain" id="PRO_5020895570" evidence="6">
    <location>
        <begin position="30"/>
        <end position="895"/>
    </location>
</feature>
<sequence length="895" mass="96485">MTQPLFKKKILPSLIAMMVGSVAFQVALADEPQSAAPAATAPDGAPQVIEVVGIRETLNKNLATKRDSQNVMDSVSAEDVGKFPDKNIGDALQRVPGVTVENKLGVNRDVFIRGTNKDLNLAQLNGQDVASAYWWANDQQSRGFSFDILPSEIISSMDIYKSPSADQNEGSIGGLINVKTRKPFQFKEQLTAQFAVEEVYSTLPKKYDPQLSGMVNWKNEQNTFGVLFALNDQKQTLQRNGLENFTDGGSQYNVVNSQTGAVTQNVMAAWGGGTPIFQQDRKRTTENLVLEFRPNRQTDISVSFLNTNMNLDNSNQNYLWLWGGVATPAAAGATTGKSGTLTITNPVIINTPTGPALVGGTANTAGTGQNVNGYPIGGNLAFEPIFRKAYVDSQVFDVDGTYKGEGWLFHGQAGATNAKGGSKHDYDMWFGAPSSITTNTNGNDTFGVAYNSINPTNPNVLSLLSAHDNPREMKSTENYAQGDLSIDVNSSFIRDVKFGVKISDATNKNTQQSATDGPGQPGWQSLSLASVSTGSTPVLNSAAGALSQFAMVNNGAFWNTVVPMYNQGMVYSNNWAADYSIKEQITAAYGKADFEVDKLRGDFGLRLVKTADSSTGYEKLQGATNYSSVTVDHSYTDALPSLNVVYDLRKDLILRGAVSRGMARPDWSQLSPALTPDGTITNKYSGGNPTLKPYHANQIEAGFEWYFADASMLSATAFAKRLDTFIYTSSDFETVNGVASQVVHSVNANSGASINGLELQWQQPLGAGFGMVTNLTLTNAKSNATAEGQPAEVVGNSKSYFNYSAYYEKNGFSARLSYNYRSKTYGGFDEGGQDITSAYGQFDANASYDLTPNLSLFATGVNLNNEKVHMNTTAGIPVGTYENGSRYSLGLRGKF</sequence>
<evidence type="ECO:0000259" key="8">
    <source>
        <dbReference type="Pfam" id="PF07715"/>
    </source>
</evidence>
<dbReference type="NCBIfam" id="TIGR01782">
    <property type="entry name" value="TonB-Xanth-Caul"/>
    <property type="match status" value="1"/>
</dbReference>
<dbReference type="CDD" id="cd01347">
    <property type="entry name" value="ligand_gated_channel"/>
    <property type="match status" value="1"/>
</dbReference>
<dbReference type="AlphaFoldDB" id="A0A4R5W3F1"/>
<accession>A0A4R5W3F1</accession>
<feature type="domain" description="TonB-dependent receptor plug" evidence="8">
    <location>
        <begin position="65"/>
        <end position="174"/>
    </location>
</feature>
<dbReference type="InterPro" id="IPR037066">
    <property type="entry name" value="Plug_dom_sf"/>
</dbReference>
<evidence type="ECO:0000256" key="1">
    <source>
        <dbReference type="ARBA" id="ARBA00004442"/>
    </source>
</evidence>
<reference evidence="9 10" key="1">
    <citation type="submission" date="2019-03" db="EMBL/GenBank/DDBJ databases">
        <title>Sapientia aquatica gen. nov., sp. nov., isolated from a crater lake.</title>
        <authorList>
            <person name="Felfoldi T."/>
            <person name="Szabo A."/>
            <person name="Toth E."/>
            <person name="Schumann P."/>
            <person name="Keki Z."/>
            <person name="Marialigeti K."/>
            <person name="Mathe I."/>
        </authorList>
    </citation>
    <scope>NUCLEOTIDE SEQUENCE [LARGE SCALE GENOMIC DNA]</scope>
    <source>
        <strain evidence="9 10">SA-152</strain>
    </source>
</reference>
<dbReference type="PANTHER" id="PTHR40980:SF3">
    <property type="entry name" value="TONB-DEPENDENT RECEPTOR-LIKE BETA-BARREL DOMAIN-CONTAINING PROTEIN"/>
    <property type="match status" value="1"/>
</dbReference>